<dbReference type="InParanoid" id="C1F7J5"/>
<dbReference type="Proteomes" id="UP000002207">
    <property type="component" value="Chromosome"/>
</dbReference>
<evidence type="ECO:0000313" key="2">
    <source>
        <dbReference type="Proteomes" id="UP000002207"/>
    </source>
</evidence>
<reference evidence="1 2" key="1">
    <citation type="journal article" date="2009" name="Appl. Environ. Microbiol.">
        <title>Three genomes from the phylum Acidobacteria provide insight into the lifestyles of these microorganisms in soils.</title>
        <authorList>
            <person name="Ward N.L."/>
            <person name="Challacombe J.F."/>
            <person name="Janssen P.H."/>
            <person name="Henrissat B."/>
            <person name="Coutinho P.M."/>
            <person name="Wu M."/>
            <person name="Xie G."/>
            <person name="Haft D.H."/>
            <person name="Sait M."/>
            <person name="Badger J."/>
            <person name="Barabote R.D."/>
            <person name="Bradley B."/>
            <person name="Brettin T.S."/>
            <person name="Brinkac L.M."/>
            <person name="Bruce D."/>
            <person name="Creasy T."/>
            <person name="Daugherty S.C."/>
            <person name="Davidsen T.M."/>
            <person name="DeBoy R.T."/>
            <person name="Detter J.C."/>
            <person name="Dodson R.J."/>
            <person name="Durkin A.S."/>
            <person name="Ganapathy A."/>
            <person name="Gwinn-Giglio M."/>
            <person name="Han C.S."/>
            <person name="Khouri H."/>
            <person name="Kiss H."/>
            <person name="Kothari S.P."/>
            <person name="Madupu R."/>
            <person name="Nelson K.E."/>
            <person name="Nelson W.C."/>
            <person name="Paulsen I."/>
            <person name="Penn K."/>
            <person name="Ren Q."/>
            <person name="Rosovitz M.J."/>
            <person name="Selengut J.D."/>
            <person name="Shrivastava S."/>
            <person name="Sullivan S.A."/>
            <person name="Tapia R."/>
            <person name="Thompson L.S."/>
            <person name="Watkins K.L."/>
            <person name="Yang Q."/>
            <person name="Yu C."/>
            <person name="Zafar N."/>
            <person name="Zhou L."/>
            <person name="Kuske C.R."/>
        </authorList>
    </citation>
    <scope>NUCLEOTIDE SEQUENCE [LARGE SCALE GENOMIC DNA]</scope>
    <source>
        <strain evidence="2">ATCC 51196 / DSM 11244 / BCRC 80197 / JCM 7670 / NBRC 15755 / NCIMB 13165 / 161</strain>
    </source>
</reference>
<proteinExistence type="predicted"/>
<dbReference type="HOGENOM" id="CLU_2447912_0_0_0"/>
<gene>
    <name evidence="1" type="ordered locus">ACP_1724</name>
</gene>
<organism evidence="1 2">
    <name type="scientific">Acidobacterium capsulatum (strain ATCC 51196 / DSM 11244 / BCRC 80197 / JCM 7670 / NBRC 15755 / NCIMB 13165 / 161)</name>
    <dbReference type="NCBI Taxonomy" id="240015"/>
    <lineage>
        <taxon>Bacteria</taxon>
        <taxon>Pseudomonadati</taxon>
        <taxon>Acidobacteriota</taxon>
        <taxon>Terriglobia</taxon>
        <taxon>Terriglobales</taxon>
        <taxon>Acidobacteriaceae</taxon>
        <taxon>Acidobacterium</taxon>
    </lineage>
</organism>
<keyword evidence="2" id="KW-1185">Reference proteome</keyword>
<evidence type="ECO:0000313" key="1">
    <source>
        <dbReference type="EMBL" id="ACO33236.1"/>
    </source>
</evidence>
<dbReference type="KEGG" id="aca:ACP_1724"/>
<dbReference type="STRING" id="240015.ACP_1724"/>
<name>C1F7J5_ACIC5</name>
<sequence length="89" mass="9641">MVSGDWCEPVVSSQLSVISPQFSVASCQWSVMIGIDADFCIIEPKAHGSFSNIFSCFHHAAEGIAPVLPPEKQPIAEADHQALRMKAEN</sequence>
<dbReference type="AlphaFoldDB" id="C1F7J5"/>
<protein>
    <submittedName>
        <fullName evidence="1">Uncharacterized protein</fullName>
    </submittedName>
</protein>
<accession>C1F7J5</accession>
<dbReference type="EMBL" id="CP001472">
    <property type="protein sequence ID" value="ACO33236.1"/>
    <property type="molecule type" value="Genomic_DNA"/>
</dbReference>